<dbReference type="EMBL" id="OX596108">
    <property type="protein sequence ID" value="CAN0254966.1"/>
    <property type="molecule type" value="Genomic_DNA"/>
</dbReference>
<reference evidence="1" key="1">
    <citation type="submission" date="2023-05" db="EMBL/GenBank/DDBJ databases">
        <authorList>
            <consortium name="ELIXIR-Norway"/>
        </authorList>
    </citation>
    <scope>NUCLEOTIDE SEQUENCE</scope>
</reference>
<name>A0AC59Z5X0_RANTA</name>
<accession>A0AC59Z5X0</accession>
<reference evidence="1" key="2">
    <citation type="submission" date="2025-03" db="EMBL/GenBank/DDBJ databases">
        <authorList>
            <consortium name="ELIXIR-Norway"/>
            <consortium name="Elixir Norway"/>
        </authorList>
    </citation>
    <scope>NUCLEOTIDE SEQUENCE</scope>
</reference>
<sequence>MAVPALAERAGVGPAWGAGAVLLSWLSVSLVCVMMVIAWMGRRAGIGQAGVGGWCGLGSALAWSWKAGRSTDSFQPAASVPGLGTSRSVCTVFKSRVSASCNPRVSPTDFQTSLKRVHLPRARPQG</sequence>
<protein>
    <submittedName>
        <fullName evidence="1">Uncharacterized protein</fullName>
    </submittedName>
</protein>
<dbReference type="Proteomes" id="UP001162501">
    <property type="component" value="Chromosome 24"/>
</dbReference>
<evidence type="ECO:0000313" key="2">
    <source>
        <dbReference type="Proteomes" id="UP001162501"/>
    </source>
</evidence>
<organism evidence="1 2">
    <name type="scientific">Rangifer tarandus platyrhynchus</name>
    <name type="common">Svalbard reindeer</name>
    <dbReference type="NCBI Taxonomy" id="3082113"/>
    <lineage>
        <taxon>Eukaryota</taxon>
        <taxon>Metazoa</taxon>
        <taxon>Chordata</taxon>
        <taxon>Craniata</taxon>
        <taxon>Vertebrata</taxon>
        <taxon>Euteleostomi</taxon>
        <taxon>Mammalia</taxon>
        <taxon>Eutheria</taxon>
        <taxon>Laurasiatheria</taxon>
        <taxon>Artiodactyla</taxon>
        <taxon>Ruminantia</taxon>
        <taxon>Pecora</taxon>
        <taxon>Cervidae</taxon>
        <taxon>Odocoileinae</taxon>
        <taxon>Rangifer</taxon>
    </lineage>
</organism>
<proteinExistence type="predicted"/>
<evidence type="ECO:0000313" key="1">
    <source>
        <dbReference type="EMBL" id="CAN0254966.1"/>
    </source>
</evidence>
<gene>
    <name evidence="1" type="ORF">MRATA1EN22A_LOCUS14420</name>
</gene>